<dbReference type="PATRIC" id="fig|1166018.3.peg.4888"/>
<reference evidence="1 2" key="1">
    <citation type="journal article" date="2012" name="J. Bacteriol.">
        <title>Genome Sequence of Fibrella aestuarina BUZ 2T, a Filamentous Marine Bacterium.</title>
        <authorList>
            <person name="Filippini M."/>
            <person name="Qi W."/>
            <person name="Blom J."/>
            <person name="Goesmann A."/>
            <person name="Smits T.H."/>
            <person name="Bagheri H.C."/>
        </authorList>
    </citation>
    <scope>NUCLEOTIDE SEQUENCE [LARGE SCALE GENOMIC DNA]</scope>
    <source>
        <strain evidence="2">BUZ 2T</strain>
    </source>
</reference>
<dbReference type="RefSeq" id="WP_015332227.1">
    <property type="nucleotide sequence ID" value="NC_020054.1"/>
</dbReference>
<evidence type="ECO:0000313" key="2">
    <source>
        <dbReference type="Proteomes" id="UP000011058"/>
    </source>
</evidence>
<keyword evidence="2" id="KW-1185">Reference proteome</keyword>
<name>I0KAH5_9BACT</name>
<dbReference type="AlphaFoldDB" id="I0KAH5"/>
<dbReference type="OrthoDB" id="1467713at2"/>
<organism evidence="1 2">
    <name type="scientific">Fibrella aestuarina BUZ 2</name>
    <dbReference type="NCBI Taxonomy" id="1166018"/>
    <lineage>
        <taxon>Bacteria</taxon>
        <taxon>Pseudomonadati</taxon>
        <taxon>Bacteroidota</taxon>
        <taxon>Cytophagia</taxon>
        <taxon>Cytophagales</taxon>
        <taxon>Spirosomataceae</taxon>
        <taxon>Fibrella</taxon>
    </lineage>
</organism>
<gene>
    <name evidence="1" type="ORF">FAES_3119</name>
</gene>
<proteinExistence type="predicted"/>
<dbReference type="STRING" id="1166018.FAES_3119"/>
<dbReference type="HOGENOM" id="CLU_185997_0_0_10"/>
<protein>
    <submittedName>
        <fullName evidence="1">Uncharacterized protein</fullName>
    </submittedName>
</protein>
<accession>I0KAH5</accession>
<evidence type="ECO:0000313" key="1">
    <source>
        <dbReference type="EMBL" id="CCH01128.1"/>
    </source>
</evidence>
<dbReference type="Proteomes" id="UP000011058">
    <property type="component" value="Chromosome"/>
</dbReference>
<dbReference type="eggNOG" id="ENOG5032Y59">
    <property type="taxonomic scope" value="Bacteria"/>
</dbReference>
<dbReference type="KEGG" id="fae:FAES_3119"/>
<dbReference type="EMBL" id="HE796683">
    <property type="protein sequence ID" value="CCH01128.1"/>
    <property type="molecule type" value="Genomic_DNA"/>
</dbReference>
<sequence>MRYLKDIPHPQAKIGLYSWNSKYIIKIEAGPYEQTYKVAEFDVSGPDEVETLLSPLFMERVLLRFQEMDKDWGEAIDAAF</sequence>